<organism evidence="1 2">
    <name type="scientific">Bacteroides thetaiotaomicron</name>
    <dbReference type="NCBI Taxonomy" id="818"/>
    <lineage>
        <taxon>Bacteria</taxon>
        <taxon>Pseudomonadati</taxon>
        <taxon>Bacteroidota</taxon>
        <taxon>Bacteroidia</taxon>
        <taxon>Bacteroidales</taxon>
        <taxon>Bacteroidaceae</taxon>
        <taxon>Bacteroides</taxon>
    </lineage>
</organism>
<protein>
    <submittedName>
        <fullName evidence="1">Uncharacterized protein</fullName>
    </submittedName>
</protein>
<accession>A0A174VBU4</accession>
<evidence type="ECO:0000313" key="1">
    <source>
        <dbReference type="EMBL" id="CUQ32283.1"/>
    </source>
</evidence>
<proteinExistence type="predicted"/>
<sequence length="218" mass="24538">MFLSFETIEDLIISMLNYDDVMKKLKKINLDKSFEGFIPLKEWELRTIVAGDGDPSWDCLFNAFIYTYQELYGISLNKDEMIQQYIAYTNHNPESGGGANIGSFMNFIQLYGFQGSQNTGGTMNNFSTTQWAAFQLDSSGILHFAIPQAAYRNANGDIMLRCYDPTLKSERDYSYDSLKGVFDINTVPFIDSPISGSYGSYDSFGSYPITGSDGIYYG</sequence>
<name>A0A174VBU4_BACT4</name>
<gene>
    <name evidence="1" type="ORF">ERS852557_03576</name>
</gene>
<dbReference type="Proteomes" id="UP000095541">
    <property type="component" value="Unassembled WGS sequence"/>
</dbReference>
<evidence type="ECO:0000313" key="2">
    <source>
        <dbReference type="Proteomes" id="UP000095541"/>
    </source>
</evidence>
<dbReference type="AlphaFoldDB" id="A0A174VBU4"/>
<dbReference type="EMBL" id="CZBI01000005">
    <property type="protein sequence ID" value="CUQ32283.1"/>
    <property type="molecule type" value="Genomic_DNA"/>
</dbReference>
<reference evidence="1 2" key="1">
    <citation type="submission" date="2015-09" db="EMBL/GenBank/DDBJ databases">
        <authorList>
            <consortium name="Pathogen Informatics"/>
        </authorList>
    </citation>
    <scope>NUCLEOTIDE SEQUENCE [LARGE SCALE GENOMIC DNA]</scope>
    <source>
        <strain evidence="1 2">2789STDY5834945</strain>
    </source>
</reference>